<dbReference type="InterPro" id="IPR006710">
    <property type="entry name" value="Glyco_hydro_43"/>
</dbReference>
<keyword evidence="7" id="KW-1185">Reference proteome</keyword>
<evidence type="ECO:0000256" key="5">
    <source>
        <dbReference type="SAM" id="SignalP"/>
    </source>
</evidence>
<keyword evidence="2 4" id="KW-0378">Hydrolase</keyword>
<dbReference type="Proteomes" id="UP000321291">
    <property type="component" value="Chromosome"/>
</dbReference>
<proteinExistence type="inferred from homology"/>
<accession>A0A5B8VGN6</accession>
<feature type="signal peptide" evidence="5">
    <location>
        <begin position="1"/>
        <end position="19"/>
    </location>
</feature>
<evidence type="ECO:0000256" key="3">
    <source>
        <dbReference type="ARBA" id="ARBA00023295"/>
    </source>
</evidence>
<dbReference type="EMBL" id="CP042434">
    <property type="protein sequence ID" value="QEC70674.1"/>
    <property type="molecule type" value="Genomic_DNA"/>
</dbReference>
<protein>
    <submittedName>
        <fullName evidence="6">Family 43 glycosylhydrolase</fullName>
    </submittedName>
</protein>
<dbReference type="InterPro" id="IPR023296">
    <property type="entry name" value="Glyco_hydro_beta-prop_sf"/>
</dbReference>
<organism evidence="6 7">
    <name type="scientific">Arachidicoccus ginsenosidivorans</name>
    <dbReference type="NCBI Taxonomy" id="496057"/>
    <lineage>
        <taxon>Bacteria</taxon>
        <taxon>Pseudomonadati</taxon>
        <taxon>Bacteroidota</taxon>
        <taxon>Chitinophagia</taxon>
        <taxon>Chitinophagales</taxon>
        <taxon>Chitinophagaceae</taxon>
        <taxon>Arachidicoccus</taxon>
    </lineage>
</organism>
<comment type="similarity">
    <text evidence="1 4">Belongs to the glycosyl hydrolase 43 family.</text>
</comment>
<dbReference type="AlphaFoldDB" id="A0A5B8VGN6"/>
<feature type="chain" id="PRO_5023071520" evidence="5">
    <location>
        <begin position="20"/>
        <end position="500"/>
    </location>
</feature>
<reference evidence="6 7" key="1">
    <citation type="journal article" date="2017" name="Int. J. Syst. Evol. Microbiol.">
        <title>Arachidicoccus ginsenosidivorans sp. nov., with ginsenoside-converting activity isolated from ginseng cultivating soil.</title>
        <authorList>
            <person name="Siddiqi M.Z."/>
            <person name="Aslam Z."/>
            <person name="Im W.T."/>
        </authorList>
    </citation>
    <scope>NUCLEOTIDE SEQUENCE [LARGE SCALE GENOMIC DNA]</scope>
    <source>
        <strain evidence="6 7">Gsoil 809</strain>
    </source>
</reference>
<dbReference type="Gene3D" id="2.115.10.20">
    <property type="entry name" value="Glycosyl hydrolase domain, family 43"/>
    <property type="match status" value="1"/>
</dbReference>
<keyword evidence="5" id="KW-0732">Signal</keyword>
<dbReference type="CDD" id="cd18824">
    <property type="entry name" value="GH43_CtGH43-like"/>
    <property type="match status" value="1"/>
</dbReference>
<dbReference type="KEGG" id="agi:FSB73_02175"/>
<dbReference type="GO" id="GO:0005975">
    <property type="term" value="P:carbohydrate metabolic process"/>
    <property type="evidence" value="ECO:0007669"/>
    <property type="project" value="InterPro"/>
</dbReference>
<gene>
    <name evidence="6" type="ORF">FSB73_02175</name>
</gene>
<evidence type="ECO:0000256" key="4">
    <source>
        <dbReference type="RuleBase" id="RU361187"/>
    </source>
</evidence>
<evidence type="ECO:0000313" key="6">
    <source>
        <dbReference type="EMBL" id="QEC70674.1"/>
    </source>
</evidence>
<dbReference type="SUPFAM" id="SSF75005">
    <property type="entry name" value="Arabinanase/levansucrase/invertase"/>
    <property type="match status" value="1"/>
</dbReference>
<dbReference type="OrthoDB" id="273314at2"/>
<evidence type="ECO:0000256" key="1">
    <source>
        <dbReference type="ARBA" id="ARBA00009865"/>
    </source>
</evidence>
<dbReference type="Pfam" id="PF04616">
    <property type="entry name" value="Glyco_hydro_43"/>
    <property type="match status" value="1"/>
</dbReference>
<dbReference type="PANTHER" id="PTHR22925:SF3">
    <property type="entry name" value="GLYCOSYL HYDROLASE FAMILY PROTEIN 43"/>
    <property type="match status" value="1"/>
</dbReference>
<evidence type="ECO:0000256" key="2">
    <source>
        <dbReference type="ARBA" id="ARBA00022801"/>
    </source>
</evidence>
<dbReference type="GO" id="GO:0004553">
    <property type="term" value="F:hydrolase activity, hydrolyzing O-glycosyl compounds"/>
    <property type="evidence" value="ECO:0007669"/>
    <property type="project" value="InterPro"/>
</dbReference>
<evidence type="ECO:0000313" key="7">
    <source>
        <dbReference type="Proteomes" id="UP000321291"/>
    </source>
</evidence>
<dbReference type="RefSeq" id="WP_146779936.1">
    <property type="nucleotide sequence ID" value="NZ_CP042434.1"/>
</dbReference>
<sequence>MKKTLFIFLSSLCINAALSQFVNFNKEGQPIVRLSTTGDAIDAHDGEITYFNGTYYLYGTSYDCGFEWGNKDAPFCGFKVYASKDLKTWDYKGYLFDAQTKQWQCRCNGKTYGCFRPHVIFNKKTKRYVLWVNVYDNRVGYRVFTASKPTGPFKEVKEPHLAVNSDMPTAGLNNGDHDLFVDDDGTAYLAYTDWRKKGAIVIEKLSDDYLTGTGQYVDSVTNGATEAPAMFKREGRYYILYSDPNCGYCGGTGTSYKTASSPLGPWSQPVKITNNSCGGQPSFVSVIKYNAKTIYVYGSDLWNNGAKNEALANYFWTPLEFNANGKIQAIDCSNKVMKGGVIKLADNVIDSVQFTAKGDITGNTRYLQVWQSPMSGNLKEVSMTIFRSGYPDGELVFEVFKINAKDYPIGLPLFSKKVASSSIGWSPNQLKIYPGLDVKKNERLAFILRSESTPLSGRYGGVFGQSPNYGNNRAYISKDRGSTYVLDSGRILKYTVDLEN</sequence>
<dbReference type="PANTHER" id="PTHR22925">
    <property type="entry name" value="GLYCOSYL HYDROLASE 43 FAMILY MEMBER"/>
    <property type="match status" value="1"/>
</dbReference>
<keyword evidence="3 4" id="KW-0326">Glycosidase</keyword>
<name>A0A5B8VGN6_9BACT</name>